<proteinExistence type="predicted"/>
<keyword evidence="3" id="KW-1185">Reference proteome</keyword>
<evidence type="ECO:0000313" key="3">
    <source>
        <dbReference type="Proteomes" id="UP000228934"/>
    </source>
</evidence>
<dbReference type="OrthoDB" id="8949749at2759"/>
<organism evidence="2 3">
    <name type="scientific">Aquarana catesbeiana</name>
    <name type="common">American bullfrog</name>
    <name type="synonym">Rana catesbeiana</name>
    <dbReference type="NCBI Taxonomy" id="8400"/>
    <lineage>
        <taxon>Eukaryota</taxon>
        <taxon>Metazoa</taxon>
        <taxon>Chordata</taxon>
        <taxon>Craniata</taxon>
        <taxon>Vertebrata</taxon>
        <taxon>Euteleostomi</taxon>
        <taxon>Amphibia</taxon>
        <taxon>Batrachia</taxon>
        <taxon>Anura</taxon>
        <taxon>Neobatrachia</taxon>
        <taxon>Ranoidea</taxon>
        <taxon>Ranidae</taxon>
        <taxon>Aquarana</taxon>
    </lineage>
</organism>
<dbReference type="Proteomes" id="UP000228934">
    <property type="component" value="Unassembled WGS sequence"/>
</dbReference>
<feature type="non-terminal residue" evidence="2">
    <location>
        <position position="113"/>
    </location>
</feature>
<accession>A0A2G9RGJ5</accession>
<gene>
    <name evidence="2" type="ORF">AB205_0183130</name>
</gene>
<feature type="compositionally biased region" description="Basic and acidic residues" evidence="1">
    <location>
        <begin position="27"/>
        <end position="44"/>
    </location>
</feature>
<name>A0A2G9RGJ5_AQUCT</name>
<feature type="compositionally biased region" description="Basic and acidic residues" evidence="1">
    <location>
        <begin position="1"/>
        <end position="16"/>
    </location>
</feature>
<dbReference type="AlphaFoldDB" id="A0A2G9RGJ5"/>
<evidence type="ECO:0000313" key="2">
    <source>
        <dbReference type="EMBL" id="PIO26343.1"/>
    </source>
</evidence>
<sequence>MDDRPDGSRGHREKYSNPHSSSRHKRGDGDYYRKESKSKSETKASDTSGKTKRKEENKSRDMKEGHTEDSNKKDGSEPKPIKEVEASIQQSADKKNKTTETNEGVKEDKDVEK</sequence>
<evidence type="ECO:0000256" key="1">
    <source>
        <dbReference type="SAM" id="MobiDB-lite"/>
    </source>
</evidence>
<reference evidence="3" key="1">
    <citation type="journal article" date="2017" name="Nat. Commun.">
        <title>The North American bullfrog draft genome provides insight into hormonal regulation of long noncoding RNA.</title>
        <authorList>
            <person name="Hammond S.A."/>
            <person name="Warren R.L."/>
            <person name="Vandervalk B.P."/>
            <person name="Kucuk E."/>
            <person name="Khan H."/>
            <person name="Gibb E.A."/>
            <person name="Pandoh P."/>
            <person name="Kirk H."/>
            <person name="Zhao Y."/>
            <person name="Jones M."/>
            <person name="Mungall A.J."/>
            <person name="Coope R."/>
            <person name="Pleasance S."/>
            <person name="Moore R.A."/>
            <person name="Holt R.A."/>
            <person name="Round J.M."/>
            <person name="Ohora S."/>
            <person name="Walle B.V."/>
            <person name="Veldhoen N."/>
            <person name="Helbing C.C."/>
            <person name="Birol I."/>
        </authorList>
    </citation>
    <scope>NUCLEOTIDE SEQUENCE [LARGE SCALE GENOMIC DNA]</scope>
</reference>
<protein>
    <submittedName>
        <fullName evidence="2">Uncharacterized protein</fullName>
    </submittedName>
</protein>
<feature type="region of interest" description="Disordered" evidence="1">
    <location>
        <begin position="1"/>
        <end position="113"/>
    </location>
</feature>
<dbReference type="EMBL" id="KV944712">
    <property type="protein sequence ID" value="PIO26343.1"/>
    <property type="molecule type" value="Genomic_DNA"/>
</dbReference>
<feature type="compositionally biased region" description="Basic and acidic residues" evidence="1">
    <location>
        <begin position="53"/>
        <end position="85"/>
    </location>
</feature>
<feature type="compositionally biased region" description="Basic and acidic residues" evidence="1">
    <location>
        <begin position="92"/>
        <end position="113"/>
    </location>
</feature>